<keyword evidence="1" id="KW-0175">Coiled coil</keyword>
<feature type="domain" description="Transglycosylase SLT" evidence="3">
    <location>
        <begin position="293"/>
        <end position="388"/>
    </location>
</feature>
<dbReference type="RefSeq" id="WP_407068895.1">
    <property type="nucleotide sequence ID" value="NZ_JBJJXE010000004.1"/>
</dbReference>
<gene>
    <name evidence="4" type="ORF">ACJHVH_04325</name>
</gene>
<comment type="caution">
    <text evidence="4">The sequence shown here is derived from an EMBL/GenBank/DDBJ whole genome shotgun (WGS) entry which is preliminary data.</text>
</comment>
<name>A0ABW8UAD6_9GAMM</name>
<dbReference type="InterPro" id="IPR023346">
    <property type="entry name" value="Lysozyme-like_dom_sf"/>
</dbReference>
<evidence type="ECO:0000259" key="3">
    <source>
        <dbReference type="Pfam" id="PF01464"/>
    </source>
</evidence>
<feature type="region of interest" description="Disordered" evidence="2">
    <location>
        <begin position="249"/>
        <end position="268"/>
    </location>
</feature>
<evidence type="ECO:0000256" key="1">
    <source>
        <dbReference type="SAM" id="Coils"/>
    </source>
</evidence>
<feature type="compositionally biased region" description="Basic and acidic residues" evidence="2">
    <location>
        <begin position="255"/>
        <end position="268"/>
    </location>
</feature>
<keyword evidence="5" id="KW-1185">Reference proteome</keyword>
<reference evidence="4 5" key="1">
    <citation type="submission" date="2024-11" db="EMBL/GenBank/DDBJ databases">
        <title>First Report of Moraxella oculi in Brazil in an Infectious Bovine Keratoconjunctivitis Outbreak.</title>
        <authorList>
            <person name="Carvalho C.V."/>
            <person name="Domingues R."/>
            <person name="Coutinho C."/>
            <person name="Honorio N.T.B.S."/>
            <person name="Faza D.R.L.R."/>
            <person name="Carvalho W.A."/>
            <person name="Machado A.B.F."/>
            <person name="Martins M.F."/>
            <person name="Gaspar E.B."/>
        </authorList>
    </citation>
    <scope>NUCLEOTIDE SEQUENCE [LARGE SCALE GENOMIC DNA]</scope>
    <source>
        <strain evidence="4 5">2117LE</strain>
    </source>
</reference>
<dbReference type="EMBL" id="JBJJXE010000004">
    <property type="protein sequence ID" value="MFL1732225.1"/>
    <property type="molecule type" value="Genomic_DNA"/>
</dbReference>
<dbReference type="Proteomes" id="UP001624684">
    <property type="component" value="Unassembled WGS sequence"/>
</dbReference>
<dbReference type="Gene3D" id="1.10.530.10">
    <property type="match status" value="1"/>
</dbReference>
<evidence type="ECO:0000313" key="5">
    <source>
        <dbReference type="Proteomes" id="UP001624684"/>
    </source>
</evidence>
<proteinExistence type="predicted"/>
<evidence type="ECO:0000256" key="2">
    <source>
        <dbReference type="SAM" id="MobiDB-lite"/>
    </source>
</evidence>
<dbReference type="Pfam" id="PF01464">
    <property type="entry name" value="SLT"/>
    <property type="match status" value="1"/>
</dbReference>
<organism evidence="4 5">
    <name type="scientific">Moraxella oculi</name>
    <dbReference type="NCBI Taxonomy" id="2940516"/>
    <lineage>
        <taxon>Bacteria</taxon>
        <taxon>Pseudomonadati</taxon>
        <taxon>Pseudomonadota</taxon>
        <taxon>Gammaproteobacteria</taxon>
        <taxon>Moraxellales</taxon>
        <taxon>Moraxellaceae</taxon>
        <taxon>Moraxella</taxon>
    </lineage>
</organism>
<accession>A0ABW8UAD6</accession>
<evidence type="ECO:0000313" key="4">
    <source>
        <dbReference type="EMBL" id="MFL1732225.1"/>
    </source>
</evidence>
<dbReference type="InterPro" id="IPR008258">
    <property type="entry name" value="Transglycosylase_SLT_dom_1"/>
</dbReference>
<sequence length="882" mass="97232">MVNTTTAIFNKNRAIGVLNATKGLLIGTAGRLGGVMTTLGRAILGVGAIIKAHPIMFIAGIITTVITATMGLENAMKSFGDAVGITGILVQDFVKWSVDGVGKQMTKAIDFMAGVFVSKSKDGTNKASNAFKDFFKTSEGGFVGLLEITAKIFDKIVTMAKASMLYASSYVGDMVISVKNAYNAMMPSWMGGGGEQQAQRNMSFADALFQSESFALQNMVGNAITRHAISQTANDKALQYDLGKIGDGASSAANGKEKKNTKSKEKDEKYTYTKEELKALQKVHGLIYGSELKKYAEQQAVPVHMLAGLMMQESKGERYAKSHKGALGYFQTTSGYREDMGLSKEDSYDLIKSGKAAIDFLRQSYQDFGNWNDAIRSYNAGRGGARTFNKTGKVSGSSARNKEVAEYVPKIARYAAYFNNGKSELGKNSNAAQQSYEFAEKQLKTQEELLKDQHELILKYSDHTTRQLATLEADRKAVYDAFGQDGEETRKLIGIIEGRYKLSAELRQQEQQLEMYSYKMTTTERMALEHGIHQHKISLNDEYTEAERTAYKDAVSEKYKHDLEMFKKLQDEKVKEINNPIVQALNDQAVLTTKRLNKNSMRPDDYRRWELSQEIAAAKDSSERSYEDRVQAIEKKDSDGRYEIESEKEREHLLEEAYRLHKETLANIDAEYGEKSKLLNDELLSAKLQSYGAAAGALAGLFKDMSGEQSKAYRAMFAVSKAYALADTGIKMGNAIASAWSDPSATTIWQKMANAARVAIEQGHLVSMINAINPKGFKTGGYTGNIGVNSIAGVVHGQEYVMNAKATKRIGVNNLERLSNGEGIGGVKVIINNCSNETATAEQMPNGDVLVTVGKMSRHIAQDEIQKYHRSQLRQGGIHYGR</sequence>
<feature type="coiled-coil region" evidence="1">
    <location>
        <begin position="429"/>
        <end position="456"/>
    </location>
</feature>
<dbReference type="SUPFAM" id="SSF53955">
    <property type="entry name" value="Lysozyme-like"/>
    <property type="match status" value="1"/>
</dbReference>
<protein>
    <submittedName>
        <fullName evidence="4">Lytic transglycosylase domain-containing protein</fullName>
    </submittedName>
</protein>